<organism evidence="1 2">
    <name type="scientific">Collybiopsis luxurians FD-317 M1</name>
    <dbReference type="NCBI Taxonomy" id="944289"/>
    <lineage>
        <taxon>Eukaryota</taxon>
        <taxon>Fungi</taxon>
        <taxon>Dikarya</taxon>
        <taxon>Basidiomycota</taxon>
        <taxon>Agaricomycotina</taxon>
        <taxon>Agaricomycetes</taxon>
        <taxon>Agaricomycetidae</taxon>
        <taxon>Agaricales</taxon>
        <taxon>Marasmiineae</taxon>
        <taxon>Omphalotaceae</taxon>
        <taxon>Collybiopsis</taxon>
        <taxon>Collybiopsis luxurians</taxon>
    </lineage>
</organism>
<accession>A0A0D0CJS6</accession>
<protein>
    <submittedName>
        <fullName evidence="1">Uncharacterized protein</fullName>
    </submittedName>
</protein>
<proteinExistence type="predicted"/>
<evidence type="ECO:0000313" key="2">
    <source>
        <dbReference type="Proteomes" id="UP000053593"/>
    </source>
</evidence>
<sequence>MYFSLSGAIGNSIFAMNVECSNIAESGPGPDIAVQLHIAEAATLFTEAMVTFNGAVGGVKAIAGFDNNESSVVENVNTICTDVEEICKAQMEADAEAFNVDLVEGQLGKLVWVEHDIEHMCDEGRRYGLDSFCMGCKEMQGPGKLLTIKYSVFALMLSLLCSKCDRNRTKLSAYERRRYYLAYLKDFHGSVCIWFQFNIVTKGNSVEIVCRFVFLGIGLSES</sequence>
<reference evidence="1 2" key="1">
    <citation type="submission" date="2014-04" db="EMBL/GenBank/DDBJ databases">
        <title>Evolutionary Origins and Diversification of the Mycorrhizal Mutualists.</title>
        <authorList>
            <consortium name="DOE Joint Genome Institute"/>
            <consortium name="Mycorrhizal Genomics Consortium"/>
            <person name="Kohler A."/>
            <person name="Kuo A."/>
            <person name="Nagy L.G."/>
            <person name="Floudas D."/>
            <person name="Copeland A."/>
            <person name="Barry K.W."/>
            <person name="Cichocki N."/>
            <person name="Veneault-Fourrey C."/>
            <person name="LaButti K."/>
            <person name="Lindquist E.A."/>
            <person name="Lipzen A."/>
            <person name="Lundell T."/>
            <person name="Morin E."/>
            <person name="Murat C."/>
            <person name="Riley R."/>
            <person name="Ohm R."/>
            <person name="Sun H."/>
            <person name="Tunlid A."/>
            <person name="Henrissat B."/>
            <person name="Grigoriev I.V."/>
            <person name="Hibbett D.S."/>
            <person name="Martin F."/>
        </authorList>
    </citation>
    <scope>NUCLEOTIDE SEQUENCE [LARGE SCALE GENOMIC DNA]</scope>
    <source>
        <strain evidence="1 2">FD-317 M1</strain>
    </source>
</reference>
<keyword evidence="2" id="KW-1185">Reference proteome</keyword>
<dbReference type="EMBL" id="KN834807">
    <property type="protein sequence ID" value="KIK55293.1"/>
    <property type="molecule type" value="Genomic_DNA"/>
</dbReference>
<evidence type="ECO:0000313" key="1">
    <source>
        <dbReference type="EMBL" id="KIK55293.1"/>
    </source>
</evidence>
<dbReference type="Proteomes" id="UP000053593">
    <property type="component" value="Unassembled WGS sequence"/>
</dbReference>
<dbReference type="HOGENOM" id="CLU_1245505_0_0_1"/>
<gene>
    <name evidence="1" type="ORF">GYMLUDRAFT_62584</name>
</gene>
<name>A0A0D0CJS6_9AGAR</name>
<dbReference type="AlphaFoldDB" id="A0A0D0CJS6"/>